<dbReference type="EMBL" id="GBRH01234690">
    <property type="protein sequence ID" value="JAD63205.1"/>
    <property type="molecule type" value="Transcribed_RNA"/>
</dbReference>
<evidence type="ECO:0000313" key="1">
    <source>
        <dbReference type="EMBL" id="JAD63205.1"/>
    </source>
</evidence>
<protein>
    <submittedName>
        <fullName evidence="1">Uncharacterized protein</fullName>
    </submittedName>
</protein>
<name>A0A0A9BPS8_ARUDO</name>
<proteinExistence type="predicted"/>
<sequence>MWYQRQCQRTRSHRSFLSSKKRLLTDTCLWSQTVNVPHIPVSH</sequence>
<dbReference type="AlphaFoldDB" id="A0A0A9BPS8"/>
<reference evidence="1" key="2">
    <citation type="journal article" date="2015" name="Data Brief">
        <title>Shoot transcriptome of the giant reed, Arundo donax.</title>
        <authorList>
            <person name="Barrero R.A."/>
            <person name="Guerrero F.D."/>
            <person name="Moolhuijzen P."/>
            <person name="Goolsby J.A."/>
            <person name="Tidwell J."/>
            <person name="Bellgard S.E."/>
            <person name="Bellgard M.I."/>
        </authorList>
    </citation>
    <scope>NUCLEOTIDE SEQUENCE</scope>
    <source>
        <tissue evidence="1">Shoot tissue taken approximately 20 cm above the soil surface</tissue>
    </source>
</reference>
<reference evidence="1" key="1">
    <citation type="submission" date="2014-09" db="EMBL/GenBank/DDBJ databases">
        <authorList>
            <person name="Magalhaes I.L.F."/>
            <person name="Oliveira U."/>
            <person name="Santos F.R."/>
            <person name="Vidigal T.H.D.A."/>
            <person name="Brescovit A.D."/>
            <person name="Santos A.J."/>
        </authorList>
    </citation>
    <scope>NUCLEOTIDE SEQUENCE</scope>
    <source>
        <tissue evidence="1">Shoot tissue taken approximately 20 cm above the soil surface</tissue>
    </source>
</reference>
<organism evidence="1">
    <name type="scientific">Arundo donax</name>
    <name type="common">Giant reed</name>
    <name type="synonym">Donax arundinaceus</name>
    <dbReference type="NCBI Taxonomy" id="35708"/>
    <lineage>
        <taxon>Eukaryota</taxon>
        <taxon>Viridiplantae</taxon>
        <taxon>Streptophyta</taxon>
        <taxon>Embryophyta</taxon>
        <taxon>Tracheophyta</taxon>
        <taxon>Spermatophyta</taxon>
        <taxon>Magnoliopsida</taxon>
        <taxon>Liliopsida</taxon>
        <taxon>Poales</taxon>
        <taxon>Poaceae</taxon>
        <taxon>PACMAD clade</taxon>
        <taxon>Arundinoideae</taxon>
        <taxon>Arundineae</taxon>
        <taxon>Arundo</taxon>
    </lineage>
</organism>
<accession>A0A0A9BPS8</accession>